<dbReference type="EMBL" id="CAJNOC010004931">
    <property type="protein sequence ID" value="CAF1037803.1"/>
    <property type="molecule type" value="Genomic_DNA"/>
</dbReference>
<dbReference type="AlphaFoldDB" id="A0A814JHS6"/>
<comment type="caution">
    <text evidence="1">The sequence shown here is derived from an EMBL/GenBank/DDBJ whole genome shotgun (WGS) entry which is preliminary data.</text>
</comment>
<organism evidence="1 2">
    <name type="scientific">Brachionus calyciflorus</name>
    <dbReference type="NCBI Taxonomy" id="104777"/>
    <lineage>
        <taxon>Eukaryota</taxon>
        <taxon>Metazoa</taxon>
        <taxon>Spiralia</taxon>
        <taxon>Gnathifera</taxon>
        <taxon>Rotifera</taxon>
        <taxon>Eurotatoria</taxon>
        <taxon>Monogononta</taxon>
        <taxon>Pseudotrocha</taxon>
        <taxon>Ploima</taxon>
        <taxon>Brachionidae</taxon>
        <taxon>Brachionus</taxon>
    </lineage>
</organism>
<evidence type="ECO:0000313" key="1">
    <source>
        <dbReference type="EMBL" id="CAF1037803.1"/>
    </source>
</evidence>
<gene>
    <name evidence="1" type="ORF">OXX778_LOCUS18201</name>
</gene>
<sequence length="121" mass="14022">MTGELWLKWLKCFDGQLTRDSVLLCDNCPAHVDASNIKFYHLKIVFPSPRRQNLNHLDSEMNMSCDDYLDIDLLLVELSSNFNQKEDDEDVDIEIPRVSKSEALDGLNKYISYLEHQDGID</sequence>
<name>A0A814JHS6_9BILA</name>
<reference evidence="1" key="1">
    <citation type="submission" date="2021-02" db="EMBL/GenBank/DDBJ databases">
        <authorList>
            <person name="Nowell W R."/>
        </authorList>
    </citation>
    <scope>NUCLEOTIDE SEQUENCE</scope>
    <source>
        <strain evidence="1">Ploen Becks lab</strain>
    </source>
</reference>
<proteinExistence type="predicted"/>
<keyword evidence="2" id="KW-1185">Reference proteome</keyword>
<dbReference type="Proteomes" id="UP000663879">
    <property type="component" value="Unassembled WGS sequence"/>
</dbReference>
<evidence type="ECO:0000313" key="2">
    <source>
        <dbReference type="Proteomes" id="UP000663879"/>
    </source>
</evidence>
<dbReference type="OrthoDB" id="125347at2759"/>
<accession>A0A814JHS6</accession>
<protein>
    <submittedName>
        <fullName evidence="1">Uncharacterized protein</fullName>
    </submittedName>
</protein>